<evidence type="ECO:0000313" key="2">
    <source>
        <dbReference type="EMBL" id="MBO8447633.1"/>
    </source>
</evidence>
<keyword evidence="1" id="KW-0732">Signal</keyword>
<protein>
    <recommendedName>
        <fullName evidence="4">DUF4398 domain-containing protein</fullName>
    </recommendedName>
</protein>
<dbReference type="AlphaFoldDB" id="A0A9D9HEY9"/>
<dbReference type="Proteomes" id="UP000823637">
    <property type="component" value="Unassembled WGS sequence"/>
</dbReference>
<proteinExistence type="predicted"/>
<accession>A0A9D9HEY9</accession>
<reference evidence="2" key="1">
    <citation type="submission" date="2020-10" db="EMBL/GenBank/DDBJ databases">
        <authorList>
            <person name="Gilroy R."/>
        </authorList>
    </citation>
    <scope>NUCLEOTIDE SEQUENCE</scope>
    <source>
        <strain evidence="2">D3-1215</strain>
    </source>
</reference>
<feature type="signal peptide" evidence="1">
    <location>
        <begin position="1"/>
        <end position="19"/>
    </location>
</feature>
<dbReference type="EMBL" id="JADIMR010000118">
    <property type="protein sequence ID" value="MBO8447633.1"/>
    <property type="molecule type" value="Genomic_DNA"/>
</dbReference>
<name>A0A9D9HEY9_9BACT</name>
<evidence type="ECO:0000313" key="3">
    <source>
        <dbReference type="Proteomes" id="UP000823637"/>
    </source>
</evidence>
<gene>
    <name evidence="2" type="ORF">IAC32_07830</name>
</gene>
<organism evidence="2 3">
    <name type="scientific">Candidatus Enterocola intestinipullorum</name>
    <dbReference type="NCBI Taxonomy" id="2840783"/>
    <lineage>
        <taxon>Bacteria</taxon>
        <taxon>Pseudomonadati</taxon>
        <taxon>Bacteroidota</taxon>
        <taxon>Bacteroidia</taxon>
        <taxon>Bacteroidales</taxon>
        <taxon>Candidatus Enterocola</taxon>
    </lineage>
</organism>
<evidence type="ECO:0008006" key="4">
    <source>
        <dbReference type="Google" id="ProtNLM"/>
    </source>
</evidence>
<comment type="caution">
    <text evidence="2">The sequence shown here is derived from an EMBL/GenBank/DDBJ whole genome shotgun (WGS) entry which is preliminary data.</text>
</comment>
<evidence type="ECO:0000256" key="1">
    <source>
        <dbReference type="SAM" id="SignalP"/>
    </source>
</evidence>
<reference evidence="2" key="2">
    <citation type="journal article" date="2021" name="PeerJ">
        <title>Extensive microbial diversity within the chicken gut microbiome revealed by metagenomics and culture.</title>
        <authorList>
            <person name="Gilroy R."/>
            <person name="Ravi A."/>
            <person name="Getino M."/>
            <person name="Pursley I."/>
            <person name="Horton D.L."/>
            <person name="Alikhan N.F."/>
            <person name="Baker D."/>
            <person name="Gharbi K."/>
            <person name="Hall N."/>
            <person name="Watson M."/>
            <person name="Adriaenssens E.M."/>
            <person name="Foster-Nyarko E."/>
            <person name="Jarju S."/>
            <person name="Secka A."/>
            <person name="Antonio M."/>
            <person name="Oren A."/>
            <person name="Chaudhuri R.R."/>
            <person name="La Ragione R."/>
            <person name="Hildebrand F."/>
            <person name="Pallen M.J."/>
        </authorList>
    </citation>
    <scope>NUCLEOTIDE SEQUENCE</scope>
    <source>
        <strain evidence="2">D3-1215</strain>
    </source>
</reference>
<feature type="chain" id="PRO_5039723412" description="DUF4398 domain-containing protein" evidence="1">
    <location>
        <begin position="20"/>
        <end position="278"/>
    </location>
</feature>
<sequence length="278" mass="31715">MLKKILPCILVAMVCIACSGDVQREAMRLYNDAEADFAAGNFNAAKLKLDSIDKQHRADVDFRRMADTLRWEIEMQENLRNIAYYDSVISLSVPQVENMKKNFVSTGDSAILGYDVFVHRSQGRSYLPHTNLVCEVRDNGELYMISVFMGRELNHTSYEVSADGGIFKESGEVPLSTAANNRFDDLGVRWEYVTYRPALQNGTAEFVADYADKKIMVTLNGEKSVYKFYLDKRDKTAIKESVEFASMLKALLKMQRDKRVAENNVVWIQDKLNKKKAE</sequence>